<dbReference type="InterPro" id="IPR036291">
    <property type="entry name" value="NAD(P)-bd_dom_sf"/>
</dbReference>
<evidence type="ECO:0008006" key="5">
    <source>
        <dbReference type="Google" id="ProtNLM"/>
    </source>
</evidence>
<dbReference type="Proteomes" id="UP000095023">
    <property type="component" value="Unassembled WGS sequence"/>
</dbReference>
<name>A0A1E4TFQ4_9ASCO</name>
<gene>
    <name evidence="3" type="ORF">CANCADRAFT_2261</name>
</gene>
<dbReference type="InterPro" id="IPR004104">
    <property type="entry name" value="Gfo/Idh/MocA-like_OxRdtase_C"/>
</dbReference>
<dbReference type="InterPro" id="IPR000683">
    <property type="entry name" value="Gfo/Idh/MocA-like_OxRdtase_N"/>
</dbReference>
<dbReference type="EMBL" id="KV453842">
    <property type="protein sequence ID" value="ODV90533.1"/>
    <property type="molecule type" value="Genomic_DNA"/>
</dbReference>
<dbReference type="GO" id="GO:0000166">
    <property type="term" value="F:nucleotide binding"/>
    <property type="evidence" value="ECO:0007669"/>
    <property type="project" value="InterPro"/>
</dbReference>
<accession>A0A1E4TFQ4</accession>
<dbReference type="OrthoDB" id="64915at2759"/>
<reference evidence="4" key="1">
    <citation type="submission" date="2016-02" db="EMBL/GenBank/DDBJ databases">
        <title>Comparative genomics of biotechnologically important yeasts.</title>
        <authorList>
            <consortium name="DOE Joint Genome Institute"/>
            <person name="Riley R."/>
            <person name="Haridas S."/>
            <person name="Wolfe K.H."/>
            <person name="Lopes M.R."/>
            <person name="Hittinger C.T."/>
            <person name="Goker M."/>
            <person name="Salamov A."/>
            <person name="Wisecaver J."/>
            <person name="Long T.M."/>
            <person name="Aerts A.L."/>
            <person name="Barry K."/>
            <person name="Choi C."/>
            <person name="Clum A."/>
            <person name="Coughlan A.Y."/>
            <person name="Deshpande S."/>
            <person name="Douglass A.P."/>
            <person name="Hanson S.J."/>
            <person name="Klenk H.-P."/>
            <person name="Labutti K."/>
            <person name="Lapidus A."/>
            <person name="Lindquist E."/>
            <person name="Lipzen A."/>
            <person name="Meier-Kolthoff J.P."/>
            <person name="Ohm R.A."/>
            <person name="Otillar R.P."/>
            <person name="Pangilinan J."/>
            <person name="Peng Y."/>
            <person name="Rokas A."/>
            <person name="Rosa C.A."/>
            <person name="Scheuner C."/>
            <person name="Sibirny A.A."/>
            <person name="Slot J.C."/>
            <person name="Stielow J.B."/>
            <person name="Sun H."/>
            <person name="Kurtzman C.P."/>
            <person name="Blackwell M."/>
            <person name="Jeffries T.W."/>
            <person name="Grigoriev I.V."/>
        </authorList>
    </citation>
    <scope>NUCLEOTIDE SEQUENCE [LARGE SCALE GENOMIC DNA]</scope>
    <source>
        <strain evidence="4">NRRL Y-17796</strain>
    </source>
</reference>
<dbReference type="GO" id="GO:0006740">
    <property type="term" value="P:NADPH regeneration"/>
    <property type="evidence" value="ECO:0007669"/>
    <property type="project" value="TreeGrafter"/>
</dbReference>
<evidence type="ECO:0000313" key="4">
    <source>
        <dbReference type="Proteomes" id="UP000095023"/>
    </source>
</evidence>
<evidence type="ECO:0000259" key="2">
    <source>
        <dbReference type="Pfam" id="PF02894"/>
    </source>
</evidence>
<dbReference type="Gene3D" id="3.40.50.720">
    <property type="entry name" value="NAD(P)-binding Rossmann-like Domain"/>
    <property type="match status" value="1"/>
</dbReference>
<dbReference type="AlphaFoldDB" id="A0A1E4TFQ4"/>
<keyword evidence="4" id="KW-1185">Reference proteome</keyword>
<dbReference type="PANTHER" id="PTHR42840">
    <property type="entry name" value="NAD(P)-BINDING ROSSMANN-FOLD SUPERFAMILY PROTEIN-RELATED"/>
    <property type="match status" value="1"/>
</dbReference>
<dbReference type="GO" id="GO:0016491">
    <property type="term" value="F:oxidoreductase activity"/>
    <property type="evidence" value="ECO:0007669"/>
    <property type="project" value="TreeGrafter"/>
</dbReference>
<dbReference type="Gene3D" id="3.30.360.10">
    <property type="entry name" value="Dihydrodipicolinate Reductase, domain 2"/>
    <property type="match status" value="1"/>
</dbReference>
<feature type="domain" description="Gfo/Idh/MocA-like oxidoreductase C-terminal" evidence="2">
    <location>
        <begin position="147"/>
        <end position="353"/>
    </location>
</feature>
<dbReference type="Pfam" id="PF01408">
    <property type="entry name" value="GFO_IDH_MocA"/>
    <property type="match status" value="1"/>
</dbReference>
<dbReference type="PANTHER" id="PTHR42840:SF5">
    <property type="entry name" value="NAD(P)-BINDING ROSSMANN-FOLD SUPERFAMILY PROTEIN"/>
    <property type="match status" value="1"/>
</dbReference>
<sequence>MIGIALIGASRFMNTQHVPAIKASGQFEIKAVYSRRQESAKETIDIIGHPVDLYADDLGENKSLADLLKREDISAVAIALPISVQADIVVKCLQHNKHVLSEKPIAKDIATAKSMMEIYESLRDTHSGLIWAVAEQHRFVPLHLEAKRLMNEKLGDISFFELTVTSVVDSDHPSFKSPWRKVPDYQGGFLLDGGVHALALLRLLVCSNTDFDSLYSSVRQIQPYLPPADTLVSKVDLKNGVSGTVTLSWGAAVRRLSLNVYGANGMLHVDGSNSVTFYPKESSLRSAPKPTPEVVTVTPKYEFQDAVLAEYQSFAESIQSGTIDEKLSPKEALADIAFIELSINSSDNHSPVKFTY</sequence>
<protein>
    <recommendedName>
        <fullName evidence="5">Gfo/Idh/MocA-like oxidoreductase N-terminal domain-containing protein</fullName>
    </recommendedName>
</protein>
<dbReference type="SUPFAM" id="SSF55347">
    <property type="entry name" value="Glyceraldehyde-3-phosphate dehydrogenase-like, C-terminal domain"/>
    <property type="match status" value="1"/>
</dbReference>
<dbReference type="SUPFAM" id="SSF51735">
    <property type="entry name" value="NAD(P)-binding Rossmann-fold domains"/>
    <property type="match status" value="1"/>
</dbReference>
<evidence type="ECO:0000313" key="3">
    <source>
        <dbReference type="EMBL" id="ODV90533.1"/>
    </source>
</evidence>
<organism evidence="3 4">
    <name type="scientific">Tortispora caseinolytica NRRL Y-17796</name>
    <dbReference type="NCBI Taxonomy" id="767744"/>
    <lineage>
        <taxon>Eukaryota</taxon>
        <taxon>Fungi</taxon>
        <taxon>Dikarya</taxon>
        <taxon>Ascomycota</taxon>
        <taxon>Saccharomycotina</taxon>
        <taxon>Trigonopsidomycetes</taxon>
        <taxon>Trigonopsidales</taxon>
        <taxon>Trigonopsidaceae</taxon>
        <taxon>Tortispora</taxon>
    </lineage>
</organism>
<dbReference type="Pfam" id="PF02894">
    <property type="entry name" value="GFO_IDH_MocA_C"/>
    <property type="match status" value="1"/>
</dbReference>
<proteinExistence type="predicted"/>
<dbReference type="GO" id="GO:0005737">
    <property type="term" value="C:cytoplasm"/>
    <property type="evidence" value="ECO:0007669"/>
    <property type="project" value="TreeGrafter"/>
</dbReference>
<feature type="domain" description="Gfo/Idh/MocA-like oxidoreductase N-terminal" evidence="1">
    <location>
        <begin position="3"/>
        <end position="121"/>
    </location>
</feature>
<evidence type="ECO:0000259" key="1">
    <source>
        <dbReference type="Pfam" id="PF01408"/>
    </source>
</evidence>